<proteinExistence type="predicted"/>
<gene>
    <name evidence="7" type="ORF">DSM104440_01115</name>
</gene>
<organism evidence="7 8">
    <name type="scientific">Usitatibacter palustris</name>
    <dbReference type="NCBI Taxonomy" id="2732487"/>
    <lineage>
        <taxon>Bacteria</taxon>
        <taxon>Pseudomonadati</taxon>
        <taxon>Pseudomonadota</taxon>
        <taxon>Betaproteobacteria</taxon>
        <taxon>Nitrosomonadales</taxon>
        <taxon>Usitatibacteraceae</taxon>
        <taxon>Usitatibacter</taxon>
    </lineage>
</organism>
<keyword evidence="8" id="KW-1185">Reference proteome</keyword>
<evidence type="ECO:0000256" key="1">
    <source>
        <dbReference type="ARBA" id="ARBA00004141"/>
    </source>
</evidence>
<dbReference type="EMBL" id="CP053073">
    <property type="protein sequence ID" value="QJR14319.1"/>
    <property type="molecule type" value="Genomic_DNA"/>
</dbReference>
<feature type="transmembrane region" description="Helical" evidence="5">
    <location>
        <begin position="59"/>
        <end position="91"/>
    </location>
</feature>
<accession>A0A6M4H413</accession>
<evidence type="ECO:0000256" key="5">
    <source>
        <dbReference type="SAM" id="Phobius"/>
    </source>
</evidence>
<name>A0A6M4H413_9PROT</name>
<sequence length="259" mass="27050">MTGSQLRYCAKVGIAAALAYLLTLGNYNQYAVYGAFTAALVVGSNVGEDLGSSLNRVKGTLAGIAAGVGIALLAGPNVLTVGLAALLTAAISLGSGWGVAVARIGVSVCLVTLVMHDANALEYDLYRIVNTLVGVVVGLAVSLFVFPVHGKDEVERCTGDVVAAAQKLLAALERGESDRKVLRKLEGKLHDGMAATVKAWRDHDVERRLGHEVTAEEDRVVAALQLGLDTLSQALRGPDAEALKRLRVRLDELAGAIAK</sequence>
<protein>
    <recommendedName>
        <fullName evidence="6">Integral membrane bound transporter domain-containing protein</fullName>
    </recommendedName>
</protein>
<dbReference type="Pfam" id="PF13515">
    <property type="entry name" value="FUSC_2"/>
    <property type="match status" value="1"/>
</dbReference>
<keyword evidence="4 5" id="KW-0472">Membrane</keyword>
<feature type="domain" description="Integral membrane bound transporter" evidence="6">
    <location>
        <begin position="14"/>
        <end position="141"/>
    </location>
</feature>
<evidence type="ECO:0000259" key="6">
    <source>
        <dbReference type="Pfam" id="PF13515"/>
    </source>
</evidence>
<keyword evidence="3 5" id="KW-1133">Transmembrane helix</keyword>
<dbReference type="RefSeq" id="WP_171161086.1">
    <property type="nucleotide sequence ID" value="NZ_CP053073.1"/>
</dbReference>
<keyword evidence="2 5" id="KW-0812">Transmembrane</keyword>
<evidence type="ECO:0000256" key="4">
    <source>
        <dbReference type="ARBA" id="ARBA00023136"/>
    </source>
</evidence>
<reference evidence="7 8" key="1">
    <citation type="submission" date="2020-04" db="EMBL/GenBank/DDBJ databases">
        <title>Usitatibacter rugosus gen. nov., sp. nov. and Usitatibacter palustris sp. nov., novel members of Usitatibacteraceae fam. nov. within the order Nitrosomonadales isolated from soil.</title>
        <authorList>
            <person name="Huber K.J."/>
            <person name="Neumann-Schaal M."/>
            <person name="Geppert A."/>
            <person name="Luckner M."/>
            <person name="Wanner G."/>
            <person name="Overmann J."/>
        </authorList>
    </citation>
    <scope>NUCLEOTIDE SEQUENCE [LARGE SCALE GENOMIC DNA]</scope>
    <source>
        <strain evidence="7 8">Swamp67</strain>
    </source>
</reference>
<feature type="transmembrane region" description="Helical" evidence="5">
    <location>
        <begin position="128"/>
        <end position="148"/>
    </location>
</feature>
<dbReference type="InterPro" id="IPR049453">
    <property type="entry name" value="Memb_transporter_dom"/>
</dbReference>
<evidence type="ECO:0000313" key="8">
    <source>
        <dbReference type="Proteomes" id="UP000503096"/>
    </source>
</evidence>
<dbReference type="InParanoid" id="A0A6M4H413"/>
<dbReference type="PANTHER" id="PTHR31086">
    <property type="entry name" value="ALUMINUM-ACTIVATED MALATE TRANSPORTER 10"/>
    <property type="match status" value="1"/>
</dbReference>
<evidence type="ECO:0000313" key="7">
    <source>
        <dbReference type="EMBL" id="QJR14319.1"/>
    </source>
</evidence>
<evidence type="ECO:0000256" key="2">
    <source>
        <dbReference type="ARBA" id="ARBA00022692"/>
    </source>
</evidence>
<dbReference type="Proteomes" id="UP000503096">
    <property type="component" value="Chromosome"/>
</dbReference>
<dbReference type="AlphaFoldDB" id="A0A6M4H413"/>
<dbReference type="KEGG" id="upl:DSM104440_01115"/>
<comment type="subcellular location">
    <subcellularLocation>
        <location evidence="1">Membrane</location>
        <topology evidence="1">Multi-pass membrane protein</topology>
    </subcellularLocation>
</comment>
<dbReference type="GO" id="GO:0016020">
    <property type="term" value="C:membrane"/>
    <property type="evidence" value="ECO:0007669"/>
    <property type="project" value="UniProtKB-SubCell"/>
</dbReference>
<evidence type="ECO:0000256" key="3">
    <source>
        <dbReference type="ARBA" id="ARBA00022989"/>
    </source>
</evidence>
<feature type="transmembrane region" description="Helical" evidence="5">
    <location>
        <begin position="97"/>
        <end position="116"/>
    </location>
</feature>